<dbReference type="InterPro" id="IPR045584">
    <property type="entry name" value="Pilin-like"/>
</dbReference>
<dbReference type="Pfam" id="PF07963">
    <property type="entry name" value="N_methyl"/>
    <property type="match status" value="1"/>
</dbReference>
<protein>
    <submittedName>
        <fullName evidence="7">HofG-like general secretion pathway protein</fullName>
    </submittedName>
</protein>
<dbReference type="SUPFAM" id="SSF54523">
    <property type="entry name" value="Pili subunits"/>
    <property type="match status" value="1"/>
</dbReference>
<feature type="transmembrane region" description="Helical" evidence="6">
    <location>
        <begin position="65"/>
        <end position="86"/>
    </location>
</feature>
<accession>B1WXX8</accession>
<keyword evidence="5 6" id="KW-0472">Membrane</keyword>
<proteinExistence type="predicted"/>
<dbReference type="Gene3D" id="3.30.700.10">
    <property type="entry name" value="Glycoprotein, Type 4 Pilin"/>
    <property type="match status" value="1"/>
</dbReference>
<dbReference type="Pfam" id="PF16734">
    <property type="entry name" value="Pilin_GH"/>
    <property type="match status" value="1"/>
</dbReference>
<dbReference type="PANTHER" id="PTHR30093">
    <property type="entry name" value="GENERAL SECRETION PATHWAY PROTEIN G"/>
    <property type="match status" value="1"/>
</dbReference>
<name>B1WXX8_CROS5</name>
<dbReference type="Proteomes" id="UP000001203">
    <property type="component" value="Chromosome circular"/>
</dbReference>
<evidence type="ECO:0000256" key="3">
    <source>
        <dbReference type="ARBA" id="ARBA00022692"/>
    </source>
</evidence>
<gene>
    <name evidence="7" type="ordered locus">cce_1615</name>
</gene>
<dbReference type="GO" id="GO:0016020">
    <property type="term" value="C:membrane"/>
    <property type="evidence" value="ECO:0007669"/>
    <property type="project" value="UniProtKB-SubCell"/>
</dbReference>
<dbReference type="AlphaFoldDB" id="B1WXX8"/>
<dbReference type="InterPro" id="IPR012902">
    <property type="entry name" value="N_methyl_site"/>
</dbReference>
<dbReference type="NCBIfam" id="TIGR02532">
    <property type="entry name" value="IV_pilin_GFxxxE"/>
    <property type="match status" value="1"/>
</dbReference>
<comment type="subcellular location">
    <subcellularLocation>
        <location evidence="1">Membrane</location>
        <topology evidence="1">Single-pass membrane protein</topology>
    </subcellularLocation>
</comment>
<evidence type="ECO:0000256" key="5">
    <source>
        <dbReference type="ARBA" id="ARBA00023136"/>
    </source>
</evidence>
<dbReference type="HOGENOM" id="CLU_1169122_0_0_3"/>
<reference evidence="7 8" key="1">
    <citation type="journal article" date="2008" name="Proc. Natl. Acad. Sci. U.S.A.">
        <title>The genome of Cyanothece 51142, a unicellular diazotrophic cyanobacterium important in the marine nitrogen cycle.</title>
        <authorList>
            <person name="Welsh E.A."/>
            <person name="Liberton M."/>
            <person name="Stoeckel J."/>
            <person name="Loh T."/>
            <person name="Elvitigala T."/>
            <person name="Wang C."/>
            <person name="Wollam A."/>
            <person name="Fulton R.S."/>
            <person name="Clifton S.W."/>
            <person name="Jacobs J.M."/>
            <person name="Aurora R."/>
            <person name="Ghosh B.K."/>
            <person name="Sherman L.A."/>
            <person name="Smith R.D."/>
            <person name="Wilson R.K."/>
            <person name="Pakrasi H.B."/>
        </authorList>
    </citation>
    <scope>NUCLEOTIDE SEQUENCE [LARGE SCALE GENOMIC DNA]</scope>
    <source>
        <strain evidence="8">ATCC 51142 / BH68</strain>
    </source>
</reference>
<evidence type="ECO:0000313" key="7">
    <source>
        <dbReference type="EMBL" id="ACB50965.1"/>
    </source>
</evidence>
<sequence>MTNLGMLYEKVLFSYPIFIMFHPDSYPQDLSPRYPPYTPLPKSEGNKVLQRSFIILSQGNNNQGFTLIELLVVIIILGILSAIALPQTLQIIGRGRESEARSLMGAMNRAQQAYFYENGTFAQNAVDLDVPVGNEKYYLGFVDSGNDFTQGGLQGAKGQNNHTNVTRDYAAAVGYDSINRTFSTVICRSIDQANNYEIAGLTSIDPTIGTGTVTAVTGGTRAQCVQSAGVETVEELR</sequence>
<dbReference type="EMBL" id="CP000806">
    <property type="protein sequence ID" value="ACB50965.1"/>
    <property type="molecule type" value="Genomic_DNA"/>
</dbReference>
<keyword evidence="8" id="KW-1185">Reference proteome</keyword>
<dbReference type="STRING" id="43989.cce_1615"/>
<evidence type="ECO:0000256" key="6">
    <source>
        <dbReference type="SAM" id="Phobius"/>
    </source>
</evidence>
<dbReference type="PANTHER" id="PTHR30093:SF44">
    <property type="entry name" value="TYPE II SECRETION SYSTEM CORE PROTEIN G"/>
    <property type="match status" value="1"/>
</dbReference>
<keyword evidence="3 6" id="KW-0812">Transmembrane</keyword>
<dbReference type="PROSITE" id="PS00409">
    <property type="entry name" value="PROKAR_NTER_METHYL"/>
    <property type="match status" value="1"/>
</dbReference>
<evidence type="ECO:0000256" key="1">
    <source>
        <dbReference type="ARBA" id="ARBA00004167"/>
    </source>
</evidence>
<evidence type="ECO:0000256" key="4">
    <source>
        <dbReference type="ARBA" id="ARBA00022989"/>
    </source>
</evidence>
<organism evidence="7 8">
    <name type="scientific">Crocosphaera subtropica (strain ATCC 51142 / BH68)</name>
    <name type="common">Cyanothece sp. (strain ATCC 51142)</name>
    <dbReference type="NCBI Taxonomy" id="43989"/>
    <lineage>
        <taxon>Bacteria</taxon>
        <taxon>Bacillati</taxon>
        <taxon>Cyanobacteriota</taxon>
        <taxon>Cyanophyceae</taxon>
        <taxon>Oscillatoriophycideae</taxon>
        <taxon>Chroococcales</taxon>
        <taxon>Aphanothecaceae</taxon>
        <taxon>Crocosphaera</taxon>
        <taxon>Crocosphaera subtropica</taxon>
    </lineage>
</organism>
<keyword evidence="4 6" id="KW-1133">Transmembrane helix</keyword>
<evidence type="ECO:0000256" key="2">
    <source>
        <dbReference type="ARBA" id="ARBA00022481"/>
    </source>
</evidence>
<evidence type="ECO:0000313" key="8">
    <source>
        <dbReference type="Proteomes" id="UP000001203"/>
    </source>
</evidence>
<dbReference type="KEGG" id="cyt:cce_1615"/>
<dbReference type="eggNOG" id="COG2165">
    <property type="taxonomic scope" value="Bacteria"/>
</dbReference>
<keyword evidence="2" id="KW-0488">Methylation</keyword>
<dbReference type="InterPro" id="IPR031975">
    <property type="entry name" value="Pilin_GH"/>
</dbReference>